<reference evidence="4" key="1">
    <citation type="journal article" date="2020" name="Fungal Divers.">
        <title>Resolving the Mortierellaceae phylogeny through synthesis of multi-gene phylogenetics and phylogenomics.</title>
        <authorList>
            <person name="Vandepol N."/>
            <person name="Liber J."/>
            <person name="Desiro A."/>
            <person name="Na H."/>
            <person name="Kennedy M."/>
            <person name="Barry K."/>
            <person name="Grigoriev I.V."/>
            <person name="Miller A.N."/>
            <person name="O'Donnell K."/>
            <person name="Stajich J.E."/>
            <person name="Bonito G."/>
        </authorList>
    </citation>
    <scope>NUCLEOTIDE SEQUENCE</scope>
    <source>
        <strain evidence="4">NVP60</strain>
    </source>
</reference>
<dbReference type="GO" id="GO:0090158">
    <property type="term" value="P:endoplasmic reticulum membrane organization"/>
    <property type="evidence" value="ECO:0007669"/>
    <property type="project" value="TreeGrafter"/>
</dbReference>
<keyword evidence="5" id="KW-1185">Reference proteome</keyword>
<dbReference type="Proteomes" id="UP000823405">
    <property type="component" value="Unassembled WGS sequence"/>
</dbReference>
<feature type="domain" description="STEEP1" evidence="3">
    <location>
        <begin position="17"/>
        <end position="123"/>
    </location>
</feature>
<proteinExistence type="inferred from homology"/>
<feature type="region of interest" description="Disordered" evidence="2">
    <location>
        <begin position="126"/>
        <end position="160"/>
    </location>
</feature>
<evidence type="ECO:0000256" key="1">
    <source>
        <dbReference type="ARBA" id="ARBA00024205"/>
    </source>
</evidence>
<dbReference type="InterPro" id="IPR057965">
    <property type="entry name" value="STEEP1_dom"/>
</dbReference>
<protein>
    <recommendedName>
        <fullName evidence="3">STEEP1 domain-containing protein</fullName>
    </recommendedName>
</protein>
<accession>A0A9P6REM1</accession>
<dbReference type="InterPro" id="IPR029704">
    <property type="entry name" value="STEEP-like"/>
</dbReference>
<evidence type="ECO:0000256" key="2">
    <source>
        <dbReference type="SAM" id="MobiDB-lite"/>
    </source>
</evidence>
<organism evidence="4 5">
    <name type="scientific">Linnemannia gamsii</name>
    <dbReference type="NCBI Taxonomy" id="64522"/>
    <lineage>
        <taxon>Eukaryota</taxon>
        <taxon>Fungi</taxon>
        <taxon>Fungi incertae sedis</taxon>
        <taxon>Mucoromycota</taxon>
        <taxon>Mortierellomycotina</taxon>
        <taxon>Mortierellomycetes</taxon>
        <taxon>Mortierellales</taxon>
        <taxon>Mortierellaceae</taxon>
        <taxon>Linnemannia</taxon>
    </lineage>
</organism>
<name>A0A9P6REM1_9FUNG</name>
<dbReference type="AlphaFoldDB" id="A0A9P6REM1"/>
<dbReference type="EMBL" id="JAAAIN010000187">
    <property type="protein sequence ID" value="KAG0318511.1"/>
    <property type="molecule type" value="Genomic_DNA"/>
</dbReference>
<dbReference type="Pfam" id="PF25809">
    <property type="entry name" value="STEEP1"/>
    <property type="match status" value="1"/>
</dbReference>
<evidence type="ECO:0000313" key="4">
    <source>
        <dbReference type="EMBL" id="KAG0318511.1"/>
    </source>
</evidence>
<evidence type="ECO:0000313" key="5">
    <source>
        <dbReference type="Proteomes" id="UP000823405"/>
    </source>
</evidence>
<dbReference type="PANTHER" id="PTHR46355:SF1">
    <property type="entry name" value="STING ER EXIT PROTEIN"/>
    <property type="match status" value="1"/>
</dbReference>
<evidence type="ECO:0000259" key="3">
    <source>
        <dbReference type="Pfam" id="PF25809"/>
    </source>
</evidence>
<gene>
    <name evidence="4" type="ORF">BGZ97_003633</name>
</gene>
<comment type="caution">
    <text evidence="4">The sequence shown here is derived from an EMBL/GenBank/DDBJ whole genome shotgun (WGS) entry which is preliminary data.</text>
</comment>
<comment type="similarity">
    <text evidence="1">Belongs to the STEEP1 family.</text>
</comment>
<sequence length="191" mass="21213">MPKIISNSIISSSDHRDEQQGLHSYYCLCSEFILVIDMELGQLPRRETDNSIILTNATRMYKLHAIQTEAKIVKRGENLFEKQYRLHCPRCSLLIAYETTKHVKGGPYTYIVQGALNEIQGVPHEDWEQELPGTGPAARSGQAGGEAEKEEEEEEDSAMQVELQIRADENQSAAAQARAFLAASLASSSSS</sequence>
<dbReference type="PANTHER" id="PTHR46355">
    <property type="entry name" value="UPF0428 PROTEIN CXORF56"/>
    <property type="match status" value="1"/>
</dbReference>
<feature type="compositionally biased region" description="Acidic residues" evidence="2">
    <location>
        <begin position="148"/>
        <end position="157"/>
    </location>
</feature>
<dbReference type="OrthoDB" id="418131at2759"/>
<dbReference type="GO" id="GO:0006888">
    <property type="term" value="P:endoplasmic reticulum to Golgi vesicle-mediated transport"/>
    <property type="evidence" value="ECO:0007669"/>
    <property type="project" value="TreeGrafter"/>
</dbReference>
<dbReference type="GO" id="GO:0005737">
    <property type="term" value="C:cytoplasm"/>
    <property type="evidence" value="ECO:0007669"/>
    <property type="project" value="GOC"/>
</dbReference>